<dbReference type="PANTHER" id="PTHR30055">
    <property type="entry name" value="HTH-TYPE TRANSCRIPTIONAL REGULATOR RUTR"/>
    <property type="match status" value="1"/>
</dbReference>
<name>A0A9W6SNZ7_9ACTN</name>
<comment type="caution">
    <text evidence="6">The sequence shown here is derived from an EMBL/GenBank/DDBJ whole genome shotgun (WGS) entry which is preliminary data.</text>
</comment>
<dbReference type="GO" id="GO:0000976">
    <property type="term" value="F:transcription cis-regulatory region binding"/>
    <property type="evidence" value="ECO:0007669"/>
    <property type="project" value="TreeGrafter"/>
</dbReference>
<keyword evidence="1" id="KW-0805">Transcription regulation</keyword>
<feature type="DNA-binding region" description="H-T-H motif" evidence="4">
    <location>
        <begin position="31"/>
        <end position="50"/>
    </location>
</feature>
<dbReference type="RefSeq" id="WP_285664524.1">
    <property type="nucleotide sequence ID" value="NZ_BSTX01000003.1"/>
</dbReference>
<evidence type="ECO:0000256" key="1">
    <source>
        <dbReference type="ARBA" id="ARBA00023015"/>
    </source>
</evidence>
<dbReference type="PROSITE" id="PS50977">
    <property type="entry name" value="HTH_TETR_2"/>
    <property type="match status" value="1"/>
</dbReference>
<keyword evidence="3" id="KW-0804">Transcription</keyword>
<dbReference type="PANTHER" id="PTHR30055:SF234">
    <property type="entry name" value="HTH-TYPE TRANSCRIPTIONAL REGULATOR BETI"/>
    <property type="match status" value="1"/>
</dbReference>
<evidence type="ECO:0000256" key="3">
    <source>
        <dbReference type="ARBA" id="ARBA00023163"/>
    </source>
</evidence>
<gene>
    <name evidence="6" type="ORF">Afil01_41720</name>
</gene>
<evidence type="ECO:0000256" key="2">
    <source>
        <dbReference type="ARBA" id="ARBA00023125"/>
    </source>
</evidence>
<evidence type="ECO:0000313" key="6">
    <source>
        <dbReference type="EMBL" id="GLZ79365.1"/>
    </source>
</evidence>
<evidence type="ECO:0000313" key="7">
    <source>
        <dbReference type="Proteomes" id="UP001165079"/>
    </source>
</evidence>
<evidence type="ECO:0000259" key="5">
    <source>
        <dbReference type="PROSITE" id="PS50977"/>
    </source>
</evidence>
<protein>
    <recommendedName>
        <fullName evidence="5">HTH tetR-type domain-containing protein</fullName>
    </recommendedName>
</protein>
<dbReference type="InterPro" id="IPR009057">
    <property type="entry name" value="Homeodomain-like_sf"/>
</dbReference>
<evidence type="ECO:0000256" key="4">
    <source>
        <dbReference type="PROSITE-ProRule" id="PRU00335"/>
    </source>
</evidence>
<organism evidence="6 7">
    <name type="scientific">Actinorhabdospora filicis</name>
    <dbReference type="NCBI Taxonomy" id="1785913"/>
    <lineage>
        <taxon>Bacteria</taxon>
        <taxon>Bacillati</taxon>
        <taxon>Actinomycetota</taxon>
        <taxon>Actinomycetes</taxon>
        <taxon>Micromonosporales</taxon>
        <taxon>Micromonosporaceae</taxon>
        <taxon>Actinorhabdospora</taxon>
    </lineage>
</organism>
<dbReference type="AlphaFoldDB" id="A0A9W6SNZ7"/>
<sequence>MPRLADHEVRRGQVIAAARRVIVRGGLGAATFQAVAAEAGMSVRLVQYYFGTKKEFLLGTLDDVIRVIAVRFTEQLGALDAEPDPRTALRTIGRALLPLDDVRRDEALILTAYQAARLIGDPPVPAETLAPNRLLVRTLAAHVHRARGGDPGAAAASELDAELLATLIVGMSQSLLAGALSADGTAALLDHAVDRVLAAGER</sequence>
<dbReference type="Pfam" id="PF00440">
    <property type="entry name" value="TetR_N"/>
    <property type="match status" value="1"/>
</dbReference>
<dbReference type="SUPFAM" id="SSF48498">
    <property type="entry name" value="Tetracyclin repressor-like, C-terminal domain"/>
    <property type="match status" value="1"/>
</dbReference>
<proteinExistence type="predicted"/>
<dbReference type="InterPro" id="IPR001647">
    <property type="entry name" value="HTH_TetR"/>
</dbReference>
<feature type="domain" description="HTH tetR-type" evidence="5">
    <location>
        <begin position="8"/>
        <end position="68"/>
    </location>
</feature>
<accession>A0A9W6SNZ7</accession>
<dbReference type="Gene3D" id="1.10.357.10">
    <property type="entry name" value="Tetracycline Repressor, domain 2"/>
    <property type="match status" value="1"/>
</dbReference>
<keyword evidence="7" id="KW-1185">Reference proteome</keyword>
<reference evidence="6" key="1">
    <citation type="submission" date="2023-03" db="EMBL/GenBank/DDBJ databases">
        <title>Actinorhabdospora filicis NBRC 111898.</title>
        <authorList>
            <person name="Ichikawa N."/>
            <person name="Sato H."/>
            <person name="Tonouchi N."/>
        </authorList>
    </citation>
    <scope>NUCLEOTIDE SEQUENCE</scope>
    <source>
        <strain evidence="6">NBRC 111898</strain>
    </source>
</reference>
<keyword evidence="2 4" id="KW-0238">DNA-binding</keyword>
<dbReference type="Proteomes" id="UP001165079">
    <property type="component" value="Unassembled WGS sequence"/>
</dbReference>
<dbReference type="EMBL" id="BSTX01000003">
    <property type="protein sequence ID" value="GLZ79365.1"/>
    <property type="molecule type" value="Genomic_DNA"/>
</dbReference>
<dbReference type="InterPro" id="IPR036271">
    <property type="entry name" value="Tet_transcr_reg_TetR-rel_C_sf"/>
</dbReference>
<dbReference type="InterPro" id="IPR050109">
    <property type="entry name" value="HTH-type_TetR-like_transc_reg"/>
</dbReference>
<dbReference type="GO" id="GO:0003700">
    <property type="term" value="F:DNA-binding transcription factor activity"/>
    <property type="evidence" value="ECO:0007669"/>
    <property type="project" value="TreeGrafter"/>
</dbReference>
<dbReference type="SUPFAM" id="SSF46689">
    <property type="entry name" value="Homeodomain-like"/>
    <property type="match status" value="1"/>
</dbReference>